<comment type="caution">
    <text evidence="3">The sequence shown here is derived from an EMBL/GenBank/DDBJ whole genome shotgun (WGS) entry which is preliminary data.</text>
</comment>
<dbReference type="GeneID" id="93590333"/>
<dbReference type="EMBL" id="SAEB01000012">
    <property type="protein sequence ID" value="RVD80115.1"/>
    <property type="molecule type" value="Genomic_DNA"/>
</dbReference>
<dbReference type="Pfam" id="PF13449">
    <property type="entry name" value="Phytase-like"/>
    <property type="match status" value="1"/>
</dbReference>
<dbReference type="AlphaFoldDB" id="A0A436ZMK0"/>
<evidence type="ECO:0000259" key="2">
    <source>
        <dbReference type="Pfam" id="PF13449"/>
    </source>
</evidence>
<evidence type="ECO:0000313" key="3">
    <source>
        <dbReference type="EMBL" id="RVD80115.1"/>
    </source>
</evidence>
<dbReference type="PANTHER" id="PTHR37957:SF1">
    <property type="entry name" value="PHYTASE-LIKE DOMAIN-CONTAINING PROTEIN"/>
    <property type="match status" value="1"/>
</dbReference>
<keyword evidence="4" id="KW-1185">Reference proteome</keyword>
<dbReference type="PANTHER" id="PTHR37957">
    <property type="entry name" value="BLR7070 PROTEIN"/>
    <property type="match status" value="1"/>
</dbReference>
<dbReference type="RefSeq" id="XP_067485659.1">
    <property type="nucleotide sequence ID" value="XM_067637696.1"/>
</dbReference>
<feature type="domain" description="Phytase-like" evidence="2">
    <location>
        <begin position="74"/>
        <end position="476"/>
    </location>
</feature>
<organism evidence="3 4">
    <name type="scientific">Arthrobotrys flagrans</name>
    <name type="common">Nematode-trapping fungus</name>
    <name type="synonym">Trichothecium flagrans</name>
    <dbReference type="NCBI Taxonomy" id="97331"/>
    <lineage>
        <taxon>Eukaryota</taxon>
        <taxon>Fungi</taxon>
        <taxon>Dikarya</taxon>
        <taxon>Ascomycota</taxon>
        <taxon>Pezizomycotina</taxon>
        <taxon>Orbiliomycetes</taxon>
        <taxon>Orbiliales</taxon>
        <taxon>Orbiliaceae</taxon>
        <taxon>Arthrobotrys</taxon>
    </lineage>
</organism>
<dbReference type="VEuPathDB" id="FungiDB:DFL_008022"/>
<dbReference type="OrthoDB" id="425936at2759"/>
<feature type="region of interest" description="Disordered" evidence="1">
    <location>
        <begin position="232"/>
        <end position="263"/>
    </location>
</feature>
<reference evidence="3 4" key="1">
    <citation type="submission" date="2019-01" db="EMBL/GenBank/DDBJ databases">
        <title>Intercellular communication is required for trap formation in the nematode-trapping fungus Duddingtonia flagrans.</title>
        <authorList>
            <person name="Youssar L."/>
            <person name="Wernet V."/>
            <person name="Hensel N."/>
            <person name="Hildebrandt H.-G."/>
            <person name="Fischer R."/>
        </authorList>
    </citation>
    <scope>NUCLEOTIDE SEQUENCE [LARGE SCALE GENOMIC DNA]</scope>
    <source>
        <strain evidence="3 4">CBS H-5679</strain>
    </source>
</reference>
<proteinExistence type="predicted"/>
<dbReference type="InterPro" id="IPR027372">
    <property type="entry name" value="Phytase-like_dom"/>
</dbReference>
<evidence type="ECO:0000313" key="4">
    <source>
        <dbReference type="Proteomes" id="UP000283090"/>
    </source>
</evidence>
<dbReference type="Proteomes" id="UP000283090">
    <property type="component" value="Unassembled WGS sequence"/>
</dbReference>
<protein>
    <recommendedName>
        <fullName evidence="2">Phytase-like domain-containing protein</fullName>
    </recommendedName>
</protein>
<dbReference type="STRING" id="97331.A0A436ZMK0"/>
<sequence>MVNYRTFSYALLAASHVTAVPFTRRAEPISGFVNQTTCNGKTYTYRALNGYGFVPSNGRDKFGDTVSIGSSIKISGWSYDKATGSYTGTLWGLPDRGWNVEGTTNFQPRVHKYTFKFTPKSSSATPNLEFNYLDTILLTDPNGQPLTGLDPNTIHKVSGYPDLPASSYTGDGWGGEGPGGIRVVLDAEALVLSRDGGFWISDEYGPYIYSFSPEGKVRKVIRPPNAIVPLRNGKVDFSSNNPPRYDPSLIPNPADPTQGRSNNQGLEGMTGSFDGRNLYALLQSAATQEGGLEKTTNRNARLLKYDISGVEPRFAGEWVVPLPQFYDPNKSAKNNPRTAAQSEIQWVGDDQFLVIARDGNYGGGGVDGTTSYYRQVDLFDISDATNIKGKYDNFNDSITATSSSKVLKDGITPAQYCPFIDINLNSELAKFGLHNGGARDYGLLNEKWEGLALVPADADVGDDDEWYLFVSSDNDFITQDGFADGGAIIFSDANGWNLNNQVLVFKVKLPDHSRPFARTGAGKGGLAVP</sequence>
<gene>
    <name evidence="3" type="ORF">DFL_008022</name>
</gene>
<name>A0A436ZMK0_ARTFL</name>
<accession>A0A436ZMK0</accession>
<evidence type="ECO:0000256" key="1">
    <source>
        <dbReference type="SAM" id="MobiDB-lite"/>
    </source>
</evidence>
<dbReference type="SUPFAM" id="SSF63829">
    <property type="entry name" value="Calcium-dependent phosphotriesterase"/>
    <property type="match status" value="1"/>
</dbReference>